<reference evidence="4 5" key="1">
    <citation type="submission" date="2024-09" db="EMBL/GenBank/DDBJ databases">
        <authorList>
            <person name="Sun Q."/>
            <person name="Mori K."/>
        </authorList>
    </citation>
    <scope>NUCLEOTIDE SEQUENCE [LARGE SCALE GENOMIC DNA]</scope>
    <source>
        <strain evidence="4 5">CGMCC 1.15906</strain>
    </source>
</reference>
<protein>
    <submittedName>
        <fullName evidence="4">Endonuclease/exonuclease/phosphatase family protein</fullName>
    </submittedName>
</protein>
<keyword evidence="4" id="KW-0255">Endonuclease</keyword>
<dbReference type="GO" id="GO:0004519">
    <property type="term" value="F:endonuclease activity"/>
    <property type="evidence" value="ECO:0007669"/>
    <property type="project" value="UniProtKB-KW"/>
</dbReference>
<feature type="chain" id="PRO_5046830533" evidence="2">
    <location>
        <begin position="32"/>
        <end position="318"/>
    </location>
</feature>
<organism evidence="4 5">
    <name type="scientific">Kribbella deserti</name>
    <dbReference type="NCBI Taxonomy" id="1926257"/>
    <lineage>
        <taxon>Bacteria</taxon>
        <taxon>Bacillati</taxon>
        <taxon>Actinomycetota</taxon>
        <taxon>Actinomycetes</taxon>
        <taxon>Propionibacteriales</taxon>
        <taxon>Kribbellaceae</taxon>
        <taxon>Kribbella</taxon>
    </lineage>
</organism>
<feature type="region of interest" description="Disordered" evidence="1">
    <location>
        <begin position="36"/>
        <end position="67"/>
    </location>
</feature>
<keyword evidence="4" id="KW-0540">Nuclease</keyword>
<dbReference type="Gene3D" id="3.60.10.10">
    <property type="entry name" value="Endonuclease/exonuclease/phosphatase"/>
    <property type="match status" value="1"/>
</dbReference>
<feature type="signal peptide" evidence="2">
    <location>
        <begin position="1"/>
        <end position="31"/>
    </location>
</feature>
<evidence type="ECO:0000256" key="1">
    <source>
        <dbReference type="SAM" id="MobiDB-lite"/>
    </source>
</evidence>
<dbReference type="InterPro" id="IPR036691">
    <property type="entry name" value="Endo/exonu/phosph_ase_sf"/>
</dbReference>
<sequence length="318" mass="33165">MRLRPARAATIALTACAALTLTALQATPAGARDLADTTTSAATTETSATSRTAGTTTTSRTANAAGSGAAGMTSAAAYSFLNLSFNICGNKCNNGRLGVADHVANAILDRPTRPRTATLQEICAGQANRIGNRLAAAGYDVIHVPTAHRCDDGSAYGIALVHRGERSWYRVWDLPNPGGHEPRKMICARLANPGFVACSTHIDFHGDGTRGAQIRRVAGILADYDAAGHAAFVAGDFNAEAGDDQMDVMYRPAYGGGATGTHTEGNGCCRRSGPATADGGRQIDFTFMRASHFTANWSEAVATSVSDHHKLWAGITLN</sequence>
<evidence type="ECO:0000313" key="4">
    <source>
        <dbReference type="EMBL" id="MFC0623054.1"/>
    </source>
</evidence>
<proteinExistence type="predicted"/>
<evidence type="ECO:0000259" key="3">
    <source>
        <dbReference type="Pfam" id="PF03372"/>
    </source>
</evidence>
<evidence type="ECO:0000256" key="2">
    <source>
        <dbReference type="SAM" id="SignalP"/>
    </source>
</evidence>
<evidence type="ECO:0000313" key="5">
    <source>
        <dbReference type="Proteomes" id="UP001589890"/>
    </source>
</evidence>
<keyword evidence="4" id="KW-0378">Hydrolase</keyword>
<dbReference type="Pfam" id="PF03372">
    <property type="entry name" value="Exo_endo_phos"/>
    <property type="match status" value="1"/>
</dbReference>
<name>A0ABV6QEI5_9ACTN</name>
<keyword evidence="2" id="KW-0732">Signal</keyword>
<dbReference type="InterPro" id="IPR005135">
    <property type="entry name" value="Endo/exonuclease/phosphatase"/>
</dbReference>
<dbReference type="SUPFAM" id="SSF56219">
    <property type="entry name" value="DNase I-like"/>
    <property type="match status" value="1"/>
</dbReference>
<comment type="caution">
    <text evidence="4">The sequence shown here is derived from an EMBL/GenBank/DDBJ whole genome shotgun (WGS) entry which is preliminary data.</text>
</comment>
<keyword evidence="5" id="KW-1185">Reference proteome</keyword>
<dbReference type="RefSeq" id="WP_380043744.1">
    <property type="nucleotide sequence ID" value="NZ_JBHLTC010000002.1"/>
</dbReference>
<dbReference type="EMBL" id="JBHLTC010000002">
    <property type="protein sequence ID" value="MFC0623054.1"/>
    <property type="molecule type" value="Genomic_DNA"/>
</dbReference>
<feature type="domain" description="Endonuclease/exonuclease/phosphatase" evidence="3">
    <location>
        <begin position="83"/>
        <end position="308"/>
    </location>
</feature>
<gene>
    <name evidence="4" type="ORF">ACFFGN_03215</name>
</gene>
<dbReference type="Proteomes" id="UP001589890">
    <property type="component" value="Unassembled WGS sequence"/>
</dbReference>
<accession>A0ABV6QEI5</accession>